<reference evidence="1" key="1">
    <citation type="journal article" date="2015" name="Nature">
        <title>Complex archaea that bridge the gap between prokaryotes and eukaryotes.</title>
        <authorList>
            <person name="Spang A."/>
            <person name="Saw J.H."/>
            <person name="Jorgensen S.L."/>
            <person name="Zaremba-Niedzwiedzka K."/>
            <person name="Martijn J."/>
            <person name="Lind A.E."/>
            <person name="van Eijk R."/>
            <person name="Schleper C."/>
            <person name="Guy L."/>
            <person name="Ettema T.J."/>
        </authorList>
    </citation>
    <scope>NUCLEOTIDE SEQUENCE</scope>
</reference>
<sequence length="148" mass="17688">MKKIILILLTFLMFYGCATYIDGLIYRRQDNERYITRVHGAVLCGKRVIQDWCEREPEYADIYTVYLYEDMKVRKRKGLFSGRDIDTAIILAFDKDKDGYYEIIYIDTNNDGYLNMRLQGKHLNTREIKECFCKYNRMHTDQMESGCI</sequence>
<organism evidence="1">
    <name type="scientific">marine sediment metagenome</name>
    <dbReference type="NCBI Taxonomy" id="412755"/>
    <lineage>
        <taxon>unclassified sequences</taxon>
        <taxon>metagenomes</taxon>
        <taxon>ecological metagenomes</taxon>
    </lineage>
</organism>
<dbReference type="PROSITE" id="PS51257">
    <property type="entry name" value="PROKAR_LIPOPROTEIN"/>
    <property type="match status" value="1"/>
</dbReference>
<accession>A0A0F9DCC5</accession>
<gene>
    <name evidence="1" type="ORF">LCGC14_2215970</name>
</gene>
<dbReference type="AlphaFoldDB" id="A0A0F9DCC5"/>
<name>A0A0F9DCC5_9ZZZZ</name>
<proteinExistence type="predicted"/>
<evidence type="ECO:0000313" key="1">
    <source>
        <dbReference type="EMBL" id="KKL59378.1"/>
    </source>
</evidence>
<comment type="caution">
    <text evidence="1">The sequence shown here is derived from an EMBL/GenBank/DDBJ whole genome shotgun (WGS) entry which is preliminary data.</text>
</comment>
<evidence type="ECO:0008006" key="2">
    <source>
        <dbReference type="Google" id="ProtNLM"/>
    </source>
</evidence>
<protein>
    <recommendedName>
        <fullName evidence="2">Lipoprotein</fullName>
    </recommendedName>
</protein>
<dbReference type="EMBL" id="LAZR01029507">
    <property type="protein sequence ID" value="KKL59378.1"/>
    <property type="molecule type" value="Genomic_DNA"/>
</dbReference>